<organism evidence="1 2">
    <name type="scientific">Scortum barcoo</name>
    <name type="common">barcoo grunter</name>
    <dbReference type="NCBI Taxonomy" id="214431"/>
    <lineage>
        <taxon>Eukaryota</taxon>
        <taxon>Metazoa</taxon>
        <taxon>Chordata</taxon>
        <taxon>Craniata</taxon>
        <taxon>Vertebrata</taxon>
        <taxon>Euteleostomi</taxon>
        <taxon>Actinopterygii</taxon>
        <taxon>Neopterygii</taxon>
        <taxon>Teleostei</taxon>
        <taxon>Neoteleostei</taxon>
        <taxon>Acanthomorphata</taxon>
        <taxon>Eupercaria</taxon>
        <taxon>Centrarchiformes</taxon>
        <taxon>Terapontoidei</taxon>
        <taxon>Terapontidae</taxon>
        <taxon>Scortum</taxon>
    </lineage>
</organism>
<dbReference type="EMBL" id="CM041542">
    <property type="protein sequence ID" value="KAI3365012.1"/>
    <property type="molecule type" value="Genomic_DNA"/>
</dbReference>
<comment type="caution">
    <text evidence="1">The sequence shown here is derived from an EMBL/GenBank/DDBJ whole genome shotgun (WGS) entry which is preliminary data.</text>
</comment>
<evidence type="ECO:0000313" key="1">
    <source>
        <dbReference type="EMBL" id="KAI3365012.1"/>
    </source>
</evidence>
<dbReference type="Proteomes" id="UP000831701">
    <property type="component" value="Chromosome 12"/>
</dbReference>
<protein>
    <submittedName>
        <fullName evidence="1">Uncharacterized protein</fullName>
    </submittedName>
</protein>
<gene>
    <name evidence="1" type="ORF">L3Q82_000952</name>
</gene>
<sequence>MSHREEAPGKTQDTLERLCLRVPRKSWGSYRRLTLNLCGCSILQDVRALERGMEMTRREFTVEKDNPVLQKFLSSNTELLQSLIADGKTAQDAYDSAVEYFGENSKTTPPSMFFPVFVRFIKAYKQAEQEIEQRKRHVLNCDALSTPTKPEVTTNKVPVTSRLPQMDLIAELKKRQVSPLVREGKDGAIEDIITALKSVPFTARSAKRSSRLFCDSVFSDEPSCIFRVSSVKPELFPLLLSSCPVPLPLSCFVSPLPPSWRQTVADLRRSDSP</sequence>
<name>A0ACB8WAY7_9TELE</name>
<evidence type="ECO:0000313" key="2">
    <source>
        <dbReference type="Proteomes" id="UP000831701"/>
    </source>
</evidence>
<proteinExistence type="predicted"/>
<accession>A0ACB8WAY7</accession>
<reference evidence="1" key="1">
    <citation type="submission" date="2022-04" db="EMBL/GenBank/DDBJ databases">
        <title>Jade perch genome.</title>
        <authorList>
            <person name="Chao B."/>
        </authorList>
    </citation>
    <scope>NUCLEOTIDE SEQUENCE</scope>
    <source>
        <strain evidence="1">CB-2022</strain>
    </source>
</reference>
<keyword evidence="2" id="KW-1185">Reference proteome</keyword>